<feature type="domain" description="DUF1618" evidence="2">
    <location>
        <begin position="176"/>
        <end position="242"/>
    </location>
</feature>
<dbReference type="eggNOG" id="ENOG502R3CI">
    <property type="taxonomic scope" value="Eukaryota"/>
</dbReference>
<dbReference type="Proteomes" id="UP000026961">
    <property type="component" value="Chromosome 1"/>
</dbReference>
<accession>A0A0D9Y465</accession>
<dbReference type="PANTHER" id="PTHR33086:SF62">
    <property type="entry name" value="OS01G0182100 PROTEIN"/>
    <property type="match status" value="1"/>
</dbReference>
<evidence type="ECO:0000259" key="2">
    <source>
        <dbReference type="Pfam" id="PF07762"/>
    </source>
</evidence>
<keyword evidence="4" id="KW-1185">Reference proteome</keyword>
<dbReference type="Gramene" id="OGLUM01G05770.1">
    <property type="protein sequence ID" value="OGLUM01G05770.1"/>
    <property type="gene ID" value="OGLUM01G05770"/>
</dbReference>
<dbReference type="AlphaFoldDB" id="A0A0D9Y465"/>
<reference evidence="3" key="2">
    <citation type="submission" date="2015-04" db="UniProtKB">
        <authorList>
            <consortium name="EnsemblPlants"/>
        </authorList>
    </citation>
    <scope>IDENTIFICATION</scope>
</reference>
<dbReference type="EnsemblPlants" id="OGLUM01G05770.1">
    <property type="protein sequence ID" value="OGLUM01G05770.1"/>
    <property type="gene ID" value="OGLUM01G05770"/>
</dbReference>
<sequence length="326" mass="35850">MEAMEPHPFLADPPQVSSLQMMSPTPAHAQQLGSIRDGDIASTHKGIVVIYRPGCSDELGGCYLLYDAPTNALTAIPPLPDSPRFRTLLYLGRTAVLVDDSRSADDYILADIVTNSGLGLPEATIFAWSSLTMKKSGGEWVKSSIPRLPLPAHLCGPKHLFQIDLAFSLDSGRICWVDLLQGILFCDRILAPDGPKLGFLPLPTGYCIDVHHRLRHQMMPLARRSMACVSGAVKFVALVPAQVDEFGIVVVDDDLVPVANYMIRFDIRQNKVLSSTKISQHGELQWLIPNLIATDFTAYLQDHQRAEEAGKVGASAKGKRKQMEYY</sequence>
<dbReference type="PANTHER" id="PTHR33086">
    <property type="entry name" value="OS05G0468200 PROTEIN-RELATED"/>
    <property type="match status" value="1"/>
</dbReference>
<protein>
    <recommendedName>
        <fullName evidence="2">DUF1618 domain-containing protein</fullName>
    </recommendedName>
</protein>
<proteinExistence type="predicted"/>
<reference evidence="3" key="3">
    <citation type="submission" date="2018-05" db="EMBL/GenBank/DDBJ databases">
        <title>OgluRS3 (Oryza glumaepatula Reference Sequence Version 3).</title>
        <authorList>
            <person name="Zhang J."/>
            <person name="Kudrna D."/>
            <person name="Lee S."/>
            <person name="Talag J."/>
            <person name="Welchert J."/>
            <person name="Wing R.A."/>
        </authorList>
    </citation>
    <scope>NUCLEOTIDE SEQUENCE [LARGE SCALE GENOMIC DNA]</scope>
</reference>
<organism evidence="3">
    <name type="scientific">Oryza glumipatula</name>
    <dbReference type="NCBI Taxonomy" id="40148"/>
    <lineage>
        <taxon>Eukaryota</taxon>
        <taxon>Viridiplantae</taxon>
        <taxon>Streptophyta</taxon>
        <taxon>Embryophyta</taxon>
        <taxon>Tracheophyta</taxon>
        <taxon>Spermatophyta</taxon>
        <taxon>Magnoliopsida</taxon>
        <taxon>Liliopsida</taxon>
        <taxon>Poales</taxon>
        <taxon>Poaceae</taxon>
        <taxon>BOP clade</taxon>
        <taxon>Oryzoideae</taxon>
        <taxon>Oryzeae</taxon>
        <taxon>Oryzinae</taxon>
        <taxon>Oryza</taxon>
    </lineage>
</organism>
<dbReference type="Pfam" id="PF07762">
    <property type="entry name" value="DUF1618"/>
    <property type="match status" value="1"/>
</dbReference>
<evidence type="ECO:0000313" key="4">
    <source>
        <dbReference type="Proteomes" id="UP000026961"/>
    </source>
</evidence>
<evidence type="ECO:0000256" key="1">
    <source>
        <dbReference type="SAM" id="MobiDB-lite"/>
    </source>
</evidence>
<evidence type="ECO:0000313" key="3">
    <source>
        <dbReference type="EnsemblPlants" id="OGLUM01G05770.1"/>
    </source>
</evidence>
<dbReference type="InterPro" id="IPR011676">
    <property type="entry name" value="DUF1618"/>
</dbReference>
<feature type="region of interest" description="Disordered" evidence="1">
    <location>
        <begin position="1"/>
        <end position="30"/>
    </location>
</feature>
<reference evidence="3" key="1">
    <citation type="submission" date="2013-08" db="EMBL/GenBank/DDBJ databases">
        <title>Oryza genome evolution.</title>
        <authorList>
            <person name="Wing R.A."/>
            <person name="Panaud O."/>
            <person name="Oliveira A.C."/>
        </authorList>
    </citation>
    <scope>NUCLEOTIDE SEQUENCE</scope>
</reference>
<dbReference type="HOGENOM" id="CLU_028502_1_0_1"/>
<name>A0A0D9Y465_9ORYZ</name>